<dbReference type="GO" id="GO:0004553">
    <property type="term" value="F:hydrolase activity, hydrolyzing O-glycosyl compounds"/>
    <property type="evidence" value="ECO:0007669"/>
    <property type="project" value="InterPro"/>
</dbReference>
<dbReference type="PANTHER" id="PTHR10963:SF22">
    <property type="entry name" value="GLYCOSIDASE CRH2-RELATED"/>
    <property type="match status" value="1"/>
</dbReference>
<dbReference type="PRINTS" id="PR00737">
    <property type="entry name" value="GLHYDRLASE16"/>
</dbReference>
<dbReference type="EMBL" id="FWZT01000031">
    <property type="protein sequence ID" value="SMF77379.1"/>
    <property type="molecule type" value="Genomic_DNA"/>
</dbReference>
<evidence type="ECO:0000256" key="5">
    <source>
        <dbReference type="PIRSR" id="PIRSR608264-1"/>
    </source>
</evidence>
<dbReference type="PROSITE" id="PS51762">
    <property type="entry name" value="GH16_2"/>
    <property type="match status" value="1"/>
</dbReference>
<dbReference type="PANTHER" id="PTHR10963">
    <property type="entry name" value="GLYCOSYL HYDROLASE-RELATED"/>
    <property type="match status" value="1"/>
</dbReference>
<evidence type="ECO:0000313" key="8">
    <source>
        <dbReference type="Proteomes" id="UP000192907"/>
    </source>
</evidence>
<dbReference type="AlphaFoldDB" id="A0A1Y6CTR1"/>
<dbReference type="SUPFAM" id="SSF49899">
    <property type="entry name" value="Concanavalin A-like lectins/glucanases"/>
    <property type="match status" value="1"/>
</dbReference>
<proteinExistence type="inferred from homology"/>
<dbReference type="STRING" id="1513793.SAMN06296036_13137"/>
<dbReference type="InterPro" id="IPR000757">
    <property type="entry name" value="Beta-glucanase-like"/>
</dbReference>
<keyword evidence="2" id="KW-0732">Signal</keyword>
<feature type="active site" description="Nucleophile" evidence="5">
    <location>
        <position position="64"/>
    </location>
</feature>
<name>A0A1Y6CTR1_9BACT</name>
<evidence type="ECO:0000256" key="2">
    <source>
        <dbReference type="ARBA" id="ARBA00022729"/>
    </source>
</evidence>
<evidence type="ECO:0000259" key="6">
    <source>
        <dbReference type="PROSITE" id="PS51762"/>
    </source>
</evidence>
<keyword evidence="3 7" id="KW-0378">Hydrolase</keyword>
<dbReference type="InterPro" id="IPR050546">
    <property type="entry name" value="Glycosyl_Hydrlase_16"/>
</dbReference>
<evidence type="ECO:0000256" key="1">
    <source>
        <dbReference type="ARBA" id="ARBA00006865"/>
    </source>
</evidence>
<feature type="domain" description="GH16" evidence="6">
    <location>
        <begin position="1"/>
        <end position="208"/>
    </location>
</feature>
<dbReference type="Proteomes" id="UP000192907">
    <property type="component" value="Unassembled WGS sequence"/>
</dbReference>
<dbReference type="InterPro" id="IPR013320">
    <property type="entry name" value="ConA-like_dom_sf"/>
</dbReference>
<keyword evidence="8" id="KW-1185">Reference proteome</keyword>
<comment type="similarity">
    <text evidence="1">Belongs to the glycosyl hydrolase 16 family.</text>
</comment>
<protein>
    <submittedName>
        <fullName evidence="7">Glycosyl hydrolases family 16</fullName>
    </submittedName>
</protein>
<accession>A0A1Y6CTR1</accession>
<dbReference type="InterPro" id="IPR008264">
    <property type="entry name" value="Beta_glucanase"/>
</dbReference>
<dbReference type="GO" id="GO:0005975">
    <property type="term" value="P:carbohydrate metabolic process"/>
    <property type="evidence" value="ECO:0007669"/>
    <property type="project" value="InterPro"/>
</dbReference>
<dbReference type="Pfam" id="PF00722">
    <property type="entry name" value="Glyco_hydro_16"/>
    <property type="match status" value="1"/>
</dbReference>
<evidence type="ECO:0000256" key="4">
    <source>
        <dbReference type="ARBA" id="ARBA00023295"/>
    </source>
</evidence>
<feature type="active site" description="Proton donor" evidence="5">
    <location>
        <position position="68"/>
    </location>
</feature>
<organism evidence="7 8">
    <name type="scientific">Pseudobacteriovorax antillogorgiicola</name>
    <dbReference type="NCBI Taxonomy" id="1513793"/>
    <lineage>
        <taxon>Bacteria</taxon>
        <taxon>Pseudomonadati</taxon>
        <taxon>Bdellovibrionota</taxon>
        <taxon>Oligoflexia</taxon>
        <taxon>Oligoflexales</taxon>
        <taxon>Pseudobacteriovoracaceae</taxon>
        <taxon>Pseudobacteriovorax</taxon>
    </lineage>
</organism>
<reference evidence="8" key="1">
    <citation type="submission" date="2017-04" db="EMBL/GenBank/DDBJ databases">
        <authorList>
            <person name="Varghese N."/>
            <person name="Submissions S."/>
        </authorList>
    </citation>
    <scope>NUCLEOTIDE SEQUENCE [LARGE SCALE GENOMIC DNA]</scope>
    <source>
        <strain evidence="8">RKEM611</strain>
    </source>
</reference>
<evidence type="ECO:0000313" key="7">
    <source>
        <dbReference type="EMBL" id="SMF77379.1"/>
    </source>
</evidence>
<dbReference type="Gene3D" id="2.60.120.200">
    <property type="match status" value="1"/>
</dbReference>
<evidence type="ECO:0000256" key="3">
    <source>
        <dbReference type="ARBA" id="ARBA00022801"/>
    </source>
</evidence>
<keyword evidence="4" id="KW-0326">Glycosidase</keyword>
<gene>
    <name evidence="7" type="ORF">SAMN06296036_13137</name>
</gene>
<sequence length="212" mass="24715">MSDSYSQAELGYPGDRLYSGGEIRTRKKYRYGRCEVRMKAPHELSGFVQSVFTFHYPKLPVWDEIDWELQGRHPDRAASNMIVGKYAKEWADTRDFGSYEHEVSLPHGSLISDWHVYAFEWTPDFIKWYIDGHLMRTLTRGALHPRGWIPGDDSPFGGQSSEIMMNFWLPNPEIMADFGGCWNEAAFDHGRSVDATYDWFRYYSLDAYQPKS</sequence>